<protein>
    <submittedName>
        <fullName evidence="3">Uncharacterized protein LOC111433319</fullName>
    </submittedName>
</protein>
<name>A0A6J1EDY2_CUCMO</name>
<feature type="region of interest" description="Disordered" evidence="1">
    <location>
        <begin position="1"/>
        <end position="50"/>
    </location>
</feature>
<dbReference type="Proteomes" id="UP000504609">
    <property type="component" value="Unplaced"/>
</dbReference>
<keyword evidence="2" id="KW-1185">Reference proteome</keyword>
<evidence type="ECO:0000313" key="2">
    <source>
        <dbReference type="Proteomes" id="UP000504609"/>
    </source>
</evidence>
<evidence type="ECO:0000256" key="1">
    <source>
        <dbReference type="SAM" id="MobiDB-lite"/>
    </source>
</evidence>
<dbReference type="PANTHER" id="PTHR34569">
    <property type="entry name" value="EXPRESSED PROTEIN"/>
    <property type="match status" value="1"/>
</dbReference>
<dbReference type="AlphaFoldDB" id="A0A6J1EDY2"/>
<proteinExistence type="predicted"/>
<accession>A0A6J1EDY2</accession>
<dbReference type="KEGG" id="cmos:111433319"/>
<reference evidence="3" key="1">
    <citation type="submission" date="2025-08" db="UniProtKB">
        <authorList>
            <consortium name="RefSeq"/>
        </authorList>
    </citation>
    <scope>IDENTIFICATION</scope>
    <source>
        <tissue evidence="3">Young leaves</tissue>
    </source>
</reference>
<sequence length="159" mass="16859">MAKSAAQKTYPPPSPSPSPANLCRRSLIPSSAMPPQNGTLSPAPPPSPIDLRLLSKSSSQSYTSLKDILPSSAVAVNSPTAASPANSGYEILIRNRLVKQAAWAYLQPMSASSYSAGPNLFHGLWLRFSTGNPISSCLGFIRGCIIPSIIRVFRSCICL</sequence>
<gene>
    <name evidence="3" type="primary">LOC111433319</name>
</gene>
<evidence type="ECO:0000313" key="3">
    <source>
        <dbReference type="RefSeq" id="XP_022926106.1"/>
    </source>
</evidence>
<dbReference type="GeneID" id="111433319"/>
<organism evidence="2 3">
    <name type="scientific">Cucurbita moschata</name>
    <name type="common">Winter crookneck squash</name>
    <name type="synonym">Cucurbita pepo var. moschata</name>
    <dbReference type="NCBI Taxonomy" id="3662"/>
    <lineage>
        <taxon>Eukaryota</taxon>
        <taxon>Viridiplantae</taxon>
        <taxon>Streptophyta</taxon>
        <taxon>Embryophyta</taxon>
        <taxon>Tracheophyta</taxon>
        <taxon>Spermatophyta</taxon>
        <taxon>Magnoliopsida</taxon>
        <taxon>eudicotyledons</taxon>
        <taxon>Gunneridae</taxon>
        <taxon>Pentapetalae</taxon>
        <taxon>rosids</taxon>
        <taxon>fabids</taxon>
        <taxon>Cucurbitales</taxon>
        <taxon>Cucurbitaceae</taxon>
        <taxon>Cucurbiteae</taxon>
        <taxon>Cucurbita</taxon>
    </lineage>
</organism>
<dbReference type="RefSeq" id="XP_022926106.1">
    <property type="nucleotide sequence ID" value="XM_023070338.1"/>
</dbReference>
<dbReference type="PANTHER" id="PTHR34569:SF2">
    <property type="entry name" value="EXPRESSED PROTEIN"/>
    <property type="match status" value="1"/>
</dbReference>